<dbReference type="PIRSF" id="PIRSF005096">
    <property type="entry name" value="GALM"/>
    <property type="match status" value="1"/>
</dbReference>
<feature type="binding site" evidence="8">
    <location>
        <begin position="170"/>
        <end position="172"/>
    </location>
    <ligand>
        <name>beta-D-galactose</name>
        <dbReference type="ChEBI" id="CHEBI:27667"/>
    </ligand>
</feature>
<dbReference type="Pfam" id="PF01263">
    <property type="entry name" value="Aldose_epim"/>
    <property type="match status" value="1"/>
</dbReference>
<feature type="active site" description="Proton donor" evidence="6">
    <location>
        <position position="170"/>
    </location>
</feature>
<keyword evidence="10" id="KW-1185">Reference proteome</keyword>
<dbReference type="InterPro" id="IPR008183">
    <property type="entry name" value="Aldose_1/G6P_1-epimerase"/>
</dbReference>
<dbReference type="PANTHER" id="PTHR10091:SF0">
    <property type="entry name" value="GALACTOSE MUTAROTASE"/>
    <property type="match status" value="1"/>
</dbReference>
<accession>A0AB35U3Y8</accession>
<protein>
    <recommendedName>
        <fullName evidence="5">Aldose 1-epimerase</fullName>
        <ecNumber evidence="5">5.1.3.3</ecNumber>
    </recommendedName>
</protein>
<dbReference type="InterPro" id="IPR047215">
    <property type="entry name" value="Galactose_mutarotase-like"/>
</dbReference>
<dbReference type="GO" id="GO:0006006">
    <property type="term" value="P:glucose metabolic process"/>
    <property type="evidence" value="ECO:0007669"/>
    <property type="project" value="TreeGrafter"/>
</dbReference>
<keyword evidence="4 5" id="KW-0119">Carbohydrate metabolism</keyword>
<dbReference type="EC" id="5.1.3.3" evidence="5"/>
<dbReference type="CDD" id="cd09019">
    <property type="entry name" value="galactose_mutarotase_like"/>
    <property type="match status" value="1"/>
</dbReference>
<feature type="active site" description="Proton acceptor" evidence="6">
    <location>
        <position position="300"/>
    </location>
</feature>
<dbReference type="AlphaFoldDB" id="A0AB35U3Y8"/>
<dbReference type="GO" id="GO:0033499">
    <property type="term" value="P:galactose catabolic process via UDP-galactose, Leloir pathway"/>
    <property type="evidence" value="ECO:0007669"/>
    <property type="project" value="TreeGrafter"/>
</dbReference>
<dbReference type="GO" id="GO:0004034">
    <property type="term" value="F:aldose 1-epimerase activity"/>
    <property type="evidence" value="ECO:0007669"/>
    <property type="project" value="UniProtKB-EC"/>
</dbReference>
<evidence type="ECO:0000256" key="8">
    <source>
        <dbReference type="PIRSR" id="PIRSR005096-3"/>
    </source>
</evidence>
<evidence type="ECO:0000256" key="2">
    <source>
        <dbReference type="ARBA" id="ARBA00006206"/>
    </source>
</evidence>
<dbReference type="SUPFAM" id="SSF74650">
    <property type="entry name" value="Galactose mutarotase-like"/>
    <property type="match status" value="1"/>
</dbReference>
<dbReference type="NCBIfam" id="NF008277">
    <property type="entry name" value="PRK11055.1"/>
    <property type="match status" value="1"/>
</dbReference>
<dbReference type="Proteomes" id="UP001286174">
    <property type="component" value="Unassembled WGS sequence"/>
</dbReference>
<comment type="catalytic activity">
    <reaction evidence="5">
        <text>alpha-D-glucose = beta-D-glucose</text>
        <dbReference type="Rhea" id="RHEA:10264"/>
        <dbReference type="ChEBI" id="CHEBI:15903"/>
        <dbReference type="ChEBI" id="CHEBI:17925"/>
        <dbReference type="EC" id="5.1.3.3"/>
    </reaction>
</comment>
<organism evidence="9 10">
    <name type="scientific">Grylomicrobium aquisgranensis</name>
    <dbReference type="NCBI Taxonomy" id="2926318"/>
    <lineage>
        <taxon>Bacteria</taxon>
        <taxon>Bacillati</taxon>
        <taxon>Bacillota</taxon>
        <taxon>Erysipelotrichia</taxon>
        <taxon>Erysipelotrichales</taxon>
        <taxon>Erysipelotrichaceae</taxon>
        <taxon>Grylomicrobium</taxon>
    </lineage>
</organism>
<name>A0AB35U3Y8_9FIRM</name>
<comment type="caution">
    <text evidence="9">The sequence shown here is derived from an EMBL/GenBank/DDBJ whole genome shotgun (WGS) entry which is preliminary data.</text>
</comment>
<feature type="binding site" evidence="7">
    <location>
        <position position="240"/>
    </location>
    <ligand>
        <name>beta-D-galactose</name>
        <dbReference type="ChEBI" id="CHEBI:27667"/>
    </ligand>
</feature>
<feature type="binding site" evidence="8">
    <location>
        <begin position="74"/>
        <end position="75"/>
    </location>
    <ligand>
        <name>beta-D-galactose</name>
        <dbReference type="ChEBI" id="CHEBI:27667"/>
    </ligand>
</feature>
<evidence type="ECO:0000313" key="9">
    <source>
        <dbReference type="EMBL" id="MDX8419841.1"/>
    </source>
</evidence>
<evidence type="ECO:0000256" key="3">
    <source>
        <dbReference type="ARBA" id="ARBA00023235"/>
    </source>
</evidence>
<evidence type="ECO:0000313" key="10">
    <source>
        <dbReference type="Proteomes" id="UP001286174"/>
    </source>
</evidence>
<dbReference type="GO" id="GO:0030246">
    <property type="term" value="F:carbohydrate binding"/>
    <property type="evidence" value="ECO:0007669"/>
    <property type="project" value="InterPro"/>
</dbReference>
<dbReference type="InterPro" id="IPR015443">
    <property type="entry name" value="Aldose_1-epimerase"/>
</dbReference>
<gene>
    <name evidence="9" type="ORF">MOZ60_07010</name>
</gene>
<reference evidence="9 10" key="1">
    <citation type="submission" date="2022-03" db="EMBL/GenBank/DDBJ databases">
        <title>Novel taxa within the pig intestine.</title>
        <authorList>
            <person name="Wylensek D."/>
            <person name="Bishof K."/>
            <person name="Afrizal A."/>
            <person name="Clavel T."/>
        </authorList>
    </citation>
    <scope>NUCLEOTIDE SEQUENCE [LARGE SCALE GENOMIC DNA]</scope>
    <source>
        <strain evidence="9 10">CLA-KB-P133</strain>
    </source>
</reference>
<evidence type="ECO:0000256" key="6">
    <source>
        <dbReference type="PIRSR" id="PIRSR005096-1"/>
    </source>
</evidence>
<sequence length="336" mass="37083">MKQSSFGIDTKGRETTLYTLENEKVSISVCDYGATLVRFIDKKSGKDIVKGFDDIHGYQSQTSYIGASIGRTANRIGKGQFSLNGKTYQLPINNNGNCNHGGIEGFDKKLWQVKEAGDDHIVFCYLSKDGEEGYPGNLDVRVTYTLLDRGVSITAEGTADQDTLFAFTNHSYFNLEQSEDIRHHLLQVNADGYVPDDENGMGMDEVRPVAGTPFDFRAMKEIGKDLDQDDPQLHVARGYDHFYPVQGESLRTVAKLQGGGLLLTAQTNQPGVHIYSANWLEGETGKYGIVHKPQSAVCLECAWHPNAINYPDVCAKPIVKAGQTSVQIIQYTVEDA</sequence>
<evidence type="ECO:0000256" key="4">
    <source>
        <dbReference type="ARBA" id="ARBA00023277"/>
    </source>
</evidence>
<dbReference type="EMBL" id="JALBUR010000015">
    <property type="protein sequence ID" value="MDX8419841.1"/>
    <property type="molecule type" value="Genomic_DNA"/>
</dbReference>
<comment type="similarity">
    <text evidence="2 5">Belongs to the aldose epimerase family.</text>
</comment>
<comment type="pathway">
    <text evidence="1 5">Carbohydrate metabolism; hexose metabolism.</text>
</comment>
<evidence type="ECO:0000256" key="7">
    <source>
        <dbReference type="PIRSR" id="PIRSR005096-2"/>
    </source>
</evidence>
<proteinExistence type="inferred from homology"/>
<dbReference type="InterPro" id="IPR014718">
    <property type="entry name" value="GH-type_carb-bd"/>
</dbReference>
<dbReference type="Gene3D" id="2.70.98.10">
    <property type="match status" value="1"/>
</dbReference>
<evidence type="ECO:0000256" key="1">
    <source>
        <dbReference type="ARBA" id="ARBA00005028"/>
    </source>
</evidence>
<dbReference type="PANTHER" id="PTHR10091">
    <property type="entry name" value="ALDOSE-1-EPIMERASE"/>
    <property type="match status" value="1"/>
</dbReference>
<keyword evidence="3 5" id="KW-0413">Isomerase</keyword>
<evidence type="ECO:0000256" key="5">
    <source>
        <dbReference type="PIRNR" id="PIRNR005096"/>
    </source>
</evidence>
<dbReference type="InterPro" id="IPR011013">
    <property type="entry name" value="Gal_mutarotase_sf_dom"/>
</dbReference>
<dbReference type="RefSeq" id="WP_370596129.1">
    <property type="nucleotide sequence ID" value="NZ_JALBUR010000015.1"/>
</dbReference>